<feature type="region of interest" description="Disordered" evidence="1">
    <location>
        <begin position="390"/>
        <end position="459"/>
    </location>
</feature>
<dbReference type="InterPro" id="IPR052585">
    <property type="entry name" value="Lipid_raft_assoc_Zn_ADH"/>
</dbReference>
<dbReference type="OrthoDB" id="203908at2759"/>
<dbReference type="SMART" id="SM00829">
    <property type="entry name" value="PKS_ER"/>
    <property type="match status" value="1"/>
</dbReference>
<feature type="region of interest" description="Disordered" evidence="1">
    <location>
        <begin position="530"/>
        <end position="554"/>
    </location>
</feature>
<organism evidence="3 4">
    <name type="scientific">Nitzschia inconspicua</name>
    <dbReference type="NCBI Taxonomy" id="303405"/>
    <lineage>
        <taxon>Eukaryota</taxon>
        <taxon>Sar</taxon>
        <taxon>Stramenopiles</taxon>
        <taxon>Ochrophyta</taxon>
        <taxon>Bacillariophyta</taxon>
        <taxon>Bacillariophyceae</taxon>
        <taxon>Bacillariophycidae</taxon>
        <taxon>Bacillariales</taxon>
        <taxon>Bacillariaceae</taxon>
        <taxon>Nitzschia</taxon>
    </lineage>
</organism>
<feature type="region of interest" description="Disordered" evidence="1">
    <location>
        <begin position="1137"/>
        <end position="1173"/>
    </location>
</feature>
<feature type="domain" description="Enoyl reductase (ER)" evidence="2">
    <location>
        <begin position="712"/>
        <end position="1043"/>
    </location>
</feature>
<dbReference type="Proteomes" id="UP000693970">
    <property type="component" value="Unassembled WGS sequence"/>
</dbReference>
<gene>
    <name evidence="3" type="ORF">IV203_001843</name>
</gene>
<feature type="compositionally biased region" description="Polar residues" evidence="1">
    <location>
        <begin position="244"/>
        <end position="266"/>
    </location>
</feature>
<dbReference type="GO" id="GO:0016491">
    <property type="term" value="F:oxidoreductase activity"/>
    <property type="evidence" value="ECO:0007669"/>
    <property type="project" value="InterPro"/>
</dbReference>
<feature type="compositionally biased region" description="Low complexity" evidence="1">
    <location>
        <begin position="397"/>
        <end position="407"/>
    </location>
</feature>
<dbReference type="PANTHER" id="PTHR43482">
    <property type="entry name" value="PROTEIN AST1-RELATED"/>
    <property type="match status" value="1"/>
</dbReference>
<dbReference type="InterPro" id="IPR020843">
    <property type="entry name" value="ER"/>
</dbReference>
<feature type="region of interest" description="Disordered" evidence="1">
    <location>
        <begin position="480"/>
        <end position="501"/>
    </location>
</feature>
<feature type="compositionally biased region" description="Basic and acidic residues" evidence="1">
    <location>
        <begin position="54"/>
        <end position="66"/>
    </location>
</feature>
<feature type="compositionally biased region" description="Basic and acidic residues" evidence="1">
    <location>
        <begin position="1137"/>
        <end position="1151"/>
    </location>
</feature>
<accession>A0A9K3L7H1</accession>
<keyword evidence="4" id="KW-1185">Reference proteome</keyword>
<feature type="compositionally biased region" description="Basic and acidic residues" evidence="1">
    <location>
        <begin position="533"/>
        <end position="543"/>
    </location>
</feature>
<proteinExistence type="predicted"/>
<feature type="compositionally biased region" description="Acidic residues" evidence="1">
    <location>
        <begin position="93"/>
        <end position="104"/>
    </location>
</feature>
<feature type="compositionally biased region" description="Low complexity" evidence="1">
    <location>
        <begin position="30"/>
        <end position="51"/>
    </location>
</feature>
<evidence type="ECO:0000256" key="1">
    <source>
        <dbReference type="SAM" id="MobiDB-lite"/>
    </source>
</evidence>
<dbReference type="PANTHER" id="PTHR43482:SF1">
    <property type="entry name" value="PROTEIN AST1-RELATED"/>
    <property type="match status" value="1"/>
</dbReference>
<reference evidence="3" key="2">
    <citation type="submission" date="2021-04" db="EMBL/GenBank/DDBJ databases">
        <authorList>
            <person name="Podell S."/>
        </authorList>
    </citation>
    <scope>NUCLEOTIDE SEQUENCE</scope>
    <source>
        <strain evidence="3">Hildebrandi</strain>
    </source>
</reference>
<name>A0A9K3L7H1_9STRA</name>
<dbReference type="EMBL" id="JAGRRH010000015">
    <property type="protein sequence ID" value="KAG7357155.1"/>
    <property type="molecule type" value="Genomic_DNA"/>
</dbReference>
<feature type="compositionally biased region" description="Polar residues" evidence="1">
    <location>
        <begin position="167"/>
        <end position="176"/>
    </location>
</feature>
<sequence>MTELWDPLWEYVLEDYDHVDEKALRRSSRSQRNSRSSKSGSQGGTKTTRSSYSRNDEDPKLKKAIADDSSEGMGILNMSTWTFFDSNGGENAEYADDDRDDESERLDSPQTTWNVNWAEDGERKEEINVTQRKGILRRTDSKSSASARYQTSLKSKNKSKRRVNSKPNGRSYTSSLGEEDFHESGIVKHNSGVSKNKQYISSKSDVKPIDHREVRRNALQQESSGFGDVWDVLTGKPPIAVTPCQESVGSSLPSDTPRRTSAANVSNGKNRLFPMSLRKSNSEGSSFAIKEKDSMNGSASKGKLRPKMKDQKRVGLFRRRNKQTQEKTISSRNVTSRENLDSPKEIALNDVHNENKLKEEERTQHKSSFTEFDPMMLLLEVAGKLDPWGVEPSVADSNSETTESETTGINDESSDLSHSDIGPITRRKAGNMEDHQLLDPNNFDPRYAYHPRQPRTPTQTYSTEIRLKVNTVGDTLSEEVYKRSPSISEEESEADVDNSQFWETGGTASIHSSVEETLETRISVHDMSNTRRSFSELSKRSDISEESVVQEEENKNAPFVKKEVENSAGAFLELGVPLDLHIRREDTDFFHDVDDEDLADLEARGVWKTVCCNVGKKMNRSHDLVNRLKSEDAAALFPTTRMISNGKSRSITGQKADHVNGVMGVPSDHFVESKGPQSLYAYDYDSNEHMDVSYDKIGQKPRASVSVRTLGGPPSLSQFDMGDSVVVQVEASTVSETDCLIRQGKWWHKKQPPLPNTPGADVVGKVFHIKTSIEDKHDLHPRQTVVSLTKWGGNTRYMTIDPNQLVKVPDGLDPAEVACLPNTYLAAFQCLHMGQSGSRRYRENSLKGKSVLIVGCMSNNMGKAIIELALCAGVANIYATCKKKHWKTLISYGVLPLSQDPFDWIQRIEGTIDLVLAPNGKLREDVTPIHFRALLPKQGQLILCGHRIVGNDIPINEWKRDKVALACGRNKALTNVLNKCHAYDVYESWDQRLEVCKNDLSHLLGLLEGGALKPEVLDRLPLNKVAKAQELIESKRLPGFLVCEPWMRSKKRAVWADLTVNDLSNAEEKDETQTFYNIQGNDSSEDCHQLSMLLSYASIVSCLPANIDGNKSFRHSPKIADGSGGEGCTLFESRTKEALLPDPVESPKGEEPPGLDIGLNATSSAPQDLESTSVPVGDPLQCLVSGDGLGASCPPLQCIGDFVAGCKEQNEEISISSQPSPAPTPEPQCHAQVNTQQCAKHTLTRSPETFVTATIIAIGSPIQHNP</sequence>
<feature type="region of interest" description="Disordered" evidence="1">
    <location>
        <begin position="124"/>
        <end position="208"/>
    </location>
</feature>
<feature type="compositionally biased region" description="Polar residues" evidence="1">
    <location>
        <begin position="191"/>
        <end position="203"/>
    </location>
</feature>
<reference evidence="3" key="1">
    <citation type="journal article" date="2021" name="Sci. Rep.">
        <title>Diploid genomic architecture of Nitzschia inconspicua, an elite biomass production diatom.</title>
        <authorList>
            <person name="Oliver A."/>
            <person name="Podell S."/>
            <person name="Pinowska A."/>
            <person name="Traller J.C."/>
            <person name="Smith S.R."/>
            <person name="McClure R."/>
            <person name="Beliaev A."/>
            <person name="Bohutskyi P."/>
            <person name="Hill E.A."/>
            <person name="Rabines A."/>
            <person name="Zheng H."/>
            <person name="Allen L.Z."/>
            <person name="Kuo A."/>
            <person name="Grigoriev I.V."/>
            <person name="Allen A.E."/>
            <person name="Hazlebeck D."/>
            <person name="Allen E.E."/>
        </authorList>
    </citation>
    <scope>NUCLEOTIDE SEQUENCE</scope>
    <source>
        <strain evidence="3">Hildebrandi</strain>
    </source>
</reference>
<comment type="caution">
    <text evidence="3">The sequence shown here is derived from an EMBL/GenBank/DDBJ whole genome shotgun (WGS) entry which is preliminary data.</text>
</comment>
<dbReference type="InterPro" id="IPR013154">
    <property type="entry name" value="ADH-like_N"/>
</dbReference>
<dbReference type="AlphaFoldDB" id="A0A9K3L7H1"/>
<protein>
    <submittedName>
        <fullName evidence="3">Oxidoreductase</fullName>
    </submittedName>
</protein>
<evidence type="ECO:0000313" key="4">
    <source>
        <dbReference type="Proteomes" id="UP000693970"/>
    </source>
</evidence>
<feature type="region of interest" description="Disordered" evidence="1">
    <location>
        <begin position="20"/>
        <end position="68"/>
    </location>
</feature>
<evidence type="ECO:0000313" key="3">
    <source>
        <dbReference type="EMBL" id="KAG7357155.1"/>
    </source>
</evidence>
<feature type="compositionally biased region" description="Basic residues" evidence="1">
    <location>
        <begin position="155"/>
        <end position="164"/>
    </location>
</feature>
<feature type="region of interest" description="Disordered" evidence="1">
    <location>
        <begin position="241"/>
        <end position="266"/>
    </location>
</feature>
<evidence type="ECO:0000259" key="2">
    <source>
        <dbReference type="SMART" id="SM00829"/>
    </source>
</evidence>
<dbReference type="Pfam" id="PF08240">
    <property type="entry name" value="ADH_N"/>
    <property type="match status" value="1"/>
</dbReference>
<feature type="compositionally biased region" description="Polar residues" evidence="1">
    <location>
        <begin position="1160"/>
        <end position="1173"/>
    </location>
</feature>
<feature type="compositionally biased region" description="Polar residues" evidence="1">
    <location>
        <begin position="142"/>
        <end position="151"/>
    </location>
</feature>
<feature type="region of interest" description="Disordered" evidence="1">
    <location>
        <begin position="92"/>
        <end position="112"/>
    </location>
</feature>